<dbReference type="OrthoDB" id="3001227at2759"/>
<evidence type="ECO:0000256" key="2">
    <source>
        <dbReference type="SAM" id="SignalP"/>
    </source>
</evidence>
<evidence type="ECO:0000313" key="3">
    <source>
        <dbReference type="EMBL" id="KAF7360886.1"/>
    </source>
</evidence>
<protein>
    <submittedName>
        <fullName evidence="3">Uncharacterized protein</fullName>
    </submittedName>
</protein>
<accession>A0A8H6YLG5</accession>
<feature type="chain" id="PRO_5034817854" evidence="2">
    <location>
        <begin position="27"/>
        <end position="422"/>
    </location>
</feature>
<sequence length="422" mass="46306">MDHPHRAGRICLITPFLAIVNVPLSAYSIVQEPTYRPNDTLPAVFLGNLVPSVLQNPADSFSPQLLSVGDTLVLDDSVFSYTISQAFDAANTSQPVSGLYYNNPLPDGCDVTNLVIHVQLNYDTTISPYSWNLGYNSGDIRNTPALMCKDLSGLFASWDGRENVTQRAPHFGAKLLQAPCSTNPAQFLVADVPIITFGAEQSVLLGSLGSFAPAQIDDLLLPVELLGHISVSSLRVLYGNLFQTLYNLARLDLGVILENQIDNSAYMYQRSIVRTDAEFDWTDTLRNWTSNATVMAQWQKEVEFFQSAARVPALEYLRPVPRLKPLGSAVTSVFVSTFAMLSVMWTVFSLVVGTLASRIAPAVRGISASMRKLAKFYADGWRDLPEGEKAFDGCEAEKREWIVPFVGPQEGRESGLRGGLEG</sequence>
<keyword evidence="2" id="KW-0732">Signal</keyword>
<dbReference type="EMBL" id="JACAZH010000008">
    <property type="protein sequence ID" value="KAF7360886.1"/>
    <property type="molecule type" value="Genomic_DNA"/>
</dbReference>
<keyword evidence="4" id="KW-1185">Reference proteome</keyword>
<feature type="signal peptide" evidence="2">
    <location>
        <begin position="1"/>
        <end position="26"/>
    </location>
</feature>
<name>A0A8H6YLG5_9AGAR</name>
<comment type="caution">
    <text evidence="3">The sequence shown here is derived from an EMBL/GenBank/DDBJ whole genome shotgun (WGS) entry which is preliminary data.</text>
</comment>
<keyword evidence="1" id="KW-0812">Transmembrane</keyword>
<organism evidence="3 4">
    <name type="scientific">Mycena sanguinolenta</name>
    <dbReference type="NCBI Taxonomy" id="230812"/>
    <lineage>
        <taxon>Eukaryota</taxon>
        <taxon>Fungi</taxon>
        <taxon>Dikarya</taxon>
        <taxon>Basidiomycota</taxon>
        <taxon>Agaricomycotina</taxon>
        <taxon>Agaricomycetes</taxon>
        <taxon>Agaricomycetidae</taxon>
        <taxon>Agaricales</taxon>
        <taxon>Marasmiineae</taxon>
        <taxon>Mycenaceae</taxon>
        <taxon>Mycena</taxon>
    </lineage>
</organism>
<keyword evidence="1" id="KW-0472">Membrane</keyword>
<gene>
    <name evidence="3" type="ORF">MSAN_01118300</name>
</gene>
<dbReference type="Proteomes" id="UP000623467">
    <property type="component" value="Unassembled WGS sequence"/>
</dbReference>
<keyword evidence="1" id="KW-1133">Transmembrane helix</keyword>
<proteinExistence type="predicted"/>
<evidence type="ECO:0000256" key="1">
    <source>
        <dbReference type="SAM" id="Phobius"/>
    </source>
</evidence>
<evidence type="ECO:0000313" key="4">
    <source>
        <dbReference type="Proteomes" id="UP000623467"/>
    </source>
</evidence>
<dbReference type="AlphaFoldDB" id="A0A8H6YLG5"/>
<feature type="transmembrane region" description="Helical" evidence="1">
    <location>
        <begin position="333"/>
        <end position="356"/>
    </location>
</feature>
<reference evidence="3" key="1">
    <citation type="submission" date="2020-05" db="EMBL/GenBank/DDBJ databases">
        <title>Mycena genomes resolve the evolution of fungal bioluminescence.</title>
        <authorList>
            <person name="Tsai I.J."/>
        </authorList>
    </citation>
    <scope>NUCLEOTIDE SEQUENCE</scope>
    <source>
        <strain evidence="3">160909Yilan</strain>
    </source>
</reference>